<evidence type="ECO:0000256" key="5">
    <source>
        <dbReference type="ARBA" id="ARBA00022989"/>
    </source>
</evidence>
<keyword evidence="10" id="KW-1185">Reference proteome</keyword>
<feature type="transmembrane region" description="Helical" evidence="8">
    <location>
        <begin position="276"/>
        <end position="296"/>
    </location>
</feature>
<dbReference type="AlphaFoldDB" id="A0A667H2C9"/>
<evidence type="ECO:0000256" key="3">
    <source>
        <dbReference type="ARBA" id="ARBA00022448"/>
    </source>
</evidence>
<feature type="transmembrane region" description="Helical" evidence="8">
    <location>
        <begin position="184"/>
        <end position="203"/>
    </location>
</feature>
<gene>
    <name evidence="9" type="primary">SLC19A1</name>
</gene>
<feature type="transmembrane region" description="Helical" evidence="8">
    <location>
        <begin position="94"/>
        <end position="112"/>
    </location>
</feature>
<dbReference type="GO" id="GO:0098838">
    <property type="term" value="P:folate transmembrane transport"/>
    <property type="evidence" value="ECO:0007669"/>
    <property type="project" value="TreeGrafter"/>
</dbReference>
<feature type="transmembrane region" description="Helical" evidence="8">
    <location>
        <begin position="159"/>
        <end position="178"/>
    </location>
</feature>
<dbReference type="PANTHER" id="PTHR10686:SF12">
    <property type="entry name" value="REDUCED FOLATE TRANSPORTER"/>
    <property type="match status" value="1"/>
</dbReference>
<feature type="compositionally biased region" description="Pro residues" evidence="7">
    <location>
        <begin position="480"/>
        <end position="495"/>
    </location>
</feature>
<comment type="similarity">
    <text evidence="2">Belongs to the reduced folate carrier (RFC) transporter (TC 2.A.48) family.</text>
</comment>
<keyword evidence="6 8" id="KW-0472">Membrane</keyword>
<evidence type="ECO:0000256" key="4">
    <source>
        <dbReference type="ARBA" id="ARBA00022692"/>
    </source>
</evidence>
<feature type="transmembrane region" description="Helical" evidence="8">
    <location>
        <begin position="387"/>
        <end position="409"/>
    </location>
</feature>
<dbReference type="GO" id="GO:0005542">
    <property type="term" value="F:folic acid binding"/>
    <property type="evidence" value="ECO:0007669"/>
    <property type="project" value="TreeGrafter"/>
</dbReference>
<evidence type="ECO:0000313" key="9">
    <source>
        <dbReference type="Ensembl" id="ENSLCNP00005013772.1"/>
    </source>
</evidence>
<keyword evidence="3" id="KW-0813">Transport</keyword>
<dbReference type="NCBIfam" id="TIGR00806">
    <property type="entry name" value="rfc"/>
    <property type="match status" value="1"/>
</dbReference>
<dbReference type="FunFam" id="1.20.1250.20:FF:000225">
    <property type="entry name" value="Solute carrier family 19 member 1"/>
    <property type="match status" value="1"/>
</dbReference>
<evidence type="ECO:0000256" key="1">
    <source>
        <dbReference type="ARBA" id="ARBA00004141"/>
    </source>
</evidence>
<feature type="transmembrane region" description="Helical" evidence="8">
    <location>
        <begin position="421"/>
        <end position="443"/>
    </location>
</feature>
<evidence type="ECO:0000256" key="2">
    <source>
        <dbReference type="ARBA" id="ARBA00005773"/>
    </source>
</evidence>
<dbReference type="Proteomes" id="UP000472241">
    <property type="component" value="Unplaced"/>
</dbReference>
<evidence type="ECO:0000256" key="6">
    <source>
        <dbReference type="ARBA" id="ARBA00023136"/>
    </source>
</evidence>
<reference evidence="9" key="2">
    <citation type="submission" date="2025-09" db="UniProtKB">
        <authorList>
            <consortium name="Ensembl"/>
        </authorList>
    </citation>
    <scope>IDENTIFICATION</scope>
</reference>
<evidence type="ECO:0000313" key="10">
    <source>
        <dbReference type="Proteomes" id="UP000472241"/>
    </source>
</evidence>
<dbReference type="Gene3D" id="1.20.1250.20">
    <property type="entry name" value="MFS general substrate transporter like domains"/>
    <property type="match status" value="1"/>
</dbReference>
<reference evidence="9" key="1">
    <citation type="submission" date="2025-08" db="UniProtKB">
        <authorList>
            <consortium name="Ensembl"/>
        </authorList>
    </citation>
    <scope>IDENTIFICATION</scope>
</reference>
<evidence type="ECO:0000256" key="8">
    <source>
        <dbReference type="SAM" id="Phobius"/>
    </source>
</evidence>
<dbReference type="PANTHER" id="PTHR10686">
    <property type="entry name" value="FOLATE TRANSPORTER"/>
    <property type="match status" value="1"/>
</dbReference>
<feature type="region of interest" description="Disordered" evidence="7">
    <location>
        <begin position="219"/>
        <end position="239"/>
    </location>
</feature>
<sequence>MVPSGQVAEKQEPPELGRHPELKSWRCLVFYLCFYGFMAQMRPGESFITPYLLGSDKNFTQEQVTNEITPVLSYSYLAVLVPVFLLTDYLRYKPVLVLQGLSYISVWLLLLLGDSVLHMQFMELFYSLTMAARIAYSSYVFSLVCPARYQRMAGYSRTAVLLGVFASSVLGQLLVTVGRVPFSTVNYISLGFLTFSLVLALFLKRPKRSLFFNRAAPARHGASPSELDRMNPAPSQPADAKLGRAPLGAWRDWTLVRMLRELGDHLRLPQLRLWSLWWVFNSAAYYLIVYYVHILWNVVHPTTDASSVYNGGGGRRVHPARYAHGLARPASLPRTALTRPVSPGAITSFSAGFVKIRWALWSKLVIAGVTAVQAALVFLMYSTSSIWLCYVAFVLFRGAYQFLVPIATFQIASSLSKELCALVFGVNTFFATILKTIVILIVADKRCLGLPVRSQVPRLLRVLPSAVRRLPLGGHAGDPAAPPGGPPPAPRPAPAPGGEGRAGAEPAGQRPQWPEAGSPRAGPGGQRVDGRVGLSGTEPAARGQSLTQPGLAGGQAPLAPEAARAPCSTSWGLDVSEGMSLRSWPRSRVPARPTFQCSHCGARD</sequence>
<evidence type="ECO:0000256" key="7">
    <source>
        <dbReference type="SAM" id="MobiDB-lite"/>
    </source>
</evidence>
<dbReference type="SUPFAM" id="SSF103473">
    <property type="entry name" value="MFS general substrate transporter"/>
    <property type="match status" value="1"/>
</dbReference>
<protein>
    <submittedName>
        <fullName evidence="9">Solute carrier family 19 member 1</fullName>
    </submittedName>
</protein>
<feature type="transmembrane region" description="Helical" evidence="8">
    <location>
        <begin position="68"/>
        <end position="87"/>
    </location>
</feature>
<dbReference type="GO" id="GO:0016324">
    <property type="term" value="C:apical plasma membrane"/>
    <property type="evidence" value="ECO:0007669"/>
    <property type="project" value="TreeGrafter"/>
</dbReference>
<dbReference type="InterPro" id="IPR002666">
    <property type="entry name" value="Folate_carrier"/>
</dbReference>
<organism evidence="9 10">
    <name type="scientific">Lynx canadensis</name>
    <name type="common">Canada lynx</name>
    <name type="synonym">Felis canadensis</name>
    <dbReference type="NCBI Taxonomy" id="61383"/>
    <lineage>
        <taxon>Eukaryota</taxon>
        <taxon>Metazoa</taxon>
        <taxon>Chordata</taxon>
        <taxon>Craniata</taxon>
        <taxon>Vertebrata</taxon>
        <taxon>Euteleostomi</taxon>
        <taxon>Mammalia</taxon>
        <taxon>Eutheria</taxon>
        <taxon>Laurasiatheria</taxon>
        <taxon>Carnivora</taxon>
        <taxon>Feliformia</taxon>
        <taxon>Felidae</taxon>
        <taxon>Felinae</taxon>
        <taxon>Lynx</taxon>
    </lineage>
</organism>
<feature type="transmembrane region" description="Helical" evidence="8">
    <location>
        <begin position="124"/>
        <end position="147"/>
    </location>
</feature>
<dbReference type="Pfam" id="PF01770">
    <property type="entry name" value="Folate_carrier"/>
    <property type="match status" value="2"/>
</dbReference>
<keyword evidence="5 8" id="KW-1133">Transmembrane helix</keyword>
<accession>A0A667H2C9</accession>
<proteinExistence type="inferred from homology"/>
<dbReference type="GO" id="GO:0016323">
    <property type="term" value="C:basolateral plasma membrane"/>
    <property type="evidence" value="ECO:0007669"/>
    <property type="project" value="TreeGrafter"/>
</dbReference>
<dbReference type="Ensembl" id="ENSLCNT00005015397.1">
    <property type="protein sequence ID" value="ENSLCNP00005013772.1"/>
    <property type="gene ID" value="ENSLCNG00005009035.1"/>
</dbReference>
<feature type="transmembrane region" description="Helical" evidence="8">
    <location>
        <begin position="358"/>
        <end position="380"/>
    </location>
</feature>
<comment type="subcellular location">
    <subcellularLocation>
        <location evidence="1">Membrane</location>
        <topology evidence="1">Multi-pass membrane protein</topology>
    </subcellularLocation>
</comment>
<dbReference type="GO" id="GO:0008518">
    <property type="term" value="F:folate:monoatomic anion antiporter activity"/>
    <property type="evidence" value="ECO:0007669"/>
    <property type="project" value="TreeGrafter"/>
</dbReference>
<name>A0A667H2C9_LYNCA</name>
<keyword evidence="4 8" id="KW-0812">Transmembrane</keyword>
<dbReference type="InterPro" id="IPR036259">
    <property type="entry name" value="MFS_trans_sf"/>
</dbReference>
<feature type="region of interest" description="Disordered" evidence="7">
    <location>
        <begin position="473"/>
        <end position="573"/>
    </location>
</feature>